<sequence>MKQRRPPEKPFWLRPSCFSDGLHPCAAYAGCAVPRRRTRSLPHNASARFLEKPKPRAWLAPHTLPKGRGRLKNP</sequence>
<evidence type="ECO:0000313" key="1">
    <source>
        <dbReference type="EMBL" id="EGF11442.1"/>
    </source>
</evidence>
<dbReference type="EC" id="2.7.1.130" evidence="1"/>
<dbReference type="AlphaFoldDB" id="F2BAU6"/>
<dbReference type="EMBL" id="AFAY01000016">
    <property type="protein sequence ID" value="EGF11442.1"/>
    <property type="molecule type" value="Genomic_DNA"/>
</dbReference>
<name>F2BAU6_9NEIS</name>
<dbReference type="GO" id="GO:0009029">
    <property type="term" value="F:lipid-A 4'-kinase activity"/>
    <property type="evidence" value="ECO:0007669"/>
    <property type="project" value="UniProtKB-EC"/>
</dbReference>
<dbReference type="Proteomes" id="UP000004105">
    <property type="component" value="Unassembled WGS sequence"/>
</dbReference>
<accession>F2BAU6</accession>
<keyword evidence="2" id="KW-1185">Reference proteome</keyword>
<keyword evidence="1" id="KW-0808">Transferase</keyword>
<evidence type="ECO:0000313" key="2">
    <source>
        <dbReference type="Proteomes" id="UP000004105"/>
    </source>
</evidence>
<organism evidence="1 2">
    <name type="scientific">Neisseria bacilliformis ATCC BAA-1200</name>
    <dbReference type="NCBI Taxonomy" id="888742"/>
    <lineage>
        <taxon>Bacteria</taxon>
        <taxon>Pseudomonadati</taxon>
        <taxon>Pseudomonadota</taxon>
        <taxon>Betaproteobacteria</taxon>
        <taxon>Neisseriales</taxon>
        <taxon>Neisseriaceae</taxon>
        <taxon>Neisseria</taxon>
    </lineage>
</organism>
<reference evidence="1 2" key="1">
    <citation type="submission" date="2011-02" db="EMBL/GenBank/DDBJ databases">
        <authorList>
            <person name="Muzny D."/>
            <person name="Qin X."/>
            <person name="Deng J."/>
            <person name="Jiang H."/>
            <person name="Liu Y."/>
            <person name="Qu J."/>
            <person name="Song X.-Z."/>
            <person name="Zhang L."/>
            <person name="Thornton R."/>
            <person name="Coyle M."/>
            <person name="Francisco L."/>
            <person name="Jackson L."/>
            <person name="Javaid M."/>
            <person name="Korchina V."/>
            <person name="Kovar C."/>
            <person name="Mata R."/>
            <person name="Mathew T."/>
            <person name="Ngo R."/>
            <person name="Nguyen L."/>
            <person name="Nguyen N."/>
            <person name="Okwuonu G."/>
            <person name="Ongeri F."/>
            <person name="Pham C."/>
            <person name="Simmons D."/>
            <person name="Wilczek-Boney K."/>
            <person name="Hale W."/>
            <person name="Jakkamsetti A."/>
            <person name="Pham P."/>
            <person name="Ruth R."/>
            <person name="San Lucas F."/>
            <person name="Warren J."/>
            <person name="Zhang J."/>
            <person name="Zhao Z."/>
            <person name="Zhou C."/>
            <person name="Zhu D."/>
            <person name="Lee S."/>
            <person name="Bess C."/>
            <person name="Blankenburg K."/>
            <person name="Forbes L."/>
            <person name="Fu Q."/>
            <person name="Gubbala S."/>
            <person name="Hirani K."/>
            <person name="Jayaseelan J.C."/>
            <person name="Lara F."/>
            <person name="Munidasa M."/>
            <person name="Palculict T."/>
            <person name="Patil S."/>
            <person name="Pu L.-L."/>
            <person name="Saada N."/>
            <person name="Tang L."/>
            <person name="Weissenberger G."/>
            <person name="Zhu Y."/>
            <person name="Hemphill L."/>
            <person name="Shang Y."/>
            <person name="Youmans B."/>
            <person name="Ayvaz T."/>
            <person name="Ross M."/>
            <person name="Santibanez J."/>
            <person name="Aqrawi P."/>
            <person name="Gross S."/>
            <person name="Joshi V."/>
            <person name="Fowler G."/>
            <person name="Nazareth L."/>
            <person name="Reid J."/>
            <person name="Worley K."/>
            <person name="Petrosino J."/>
            <person name="Highlander S."/>
            <person name="Gibbs R."/>
        </authorList>
    </citation>
    <scope>NUCLEOTIDE SEQUENCE [LARGE SCALE GENOMIC DNA]</scope>
    <source>
        <strain evidence="1 2">ATCC BAA-1200</strain>
    </source>
</reference>
<dbReference type="HOGENOM" id="CLU_2684060_0_0_4"/>
<proteinExistence type="predicted"/>
<keyword evidence="1" id="KW-0418">Kinase</keyword>
<comment type="caution">
    <text evidence="1">The sequence shown here is derived from an EMBL/GenBank/DDBJ whole genome shotgun (WGS) entry which is preliminary data.</text>
</comment>
<gene>
    <name evidence="1" type="ORF">HMPREF9123_0850</name>
</gene>
<protein>
    <submittedName>
        <fullName evidence="1">Tetraacyldisaccharide 4'-kinase</fullName>
        <ecNumber evidence="1">2.7.1.130</ecNumber>
    </submittedName>
</protein>